<protein>
    <submittedName>
        <fullName evidence="1">Uncharacterized protein</fullName>
    </submittedName>
</protein>
<evidence type="ECO:0000313" key="1">
    <source>
        <dbReference type="EMBL" id="KAJ8375887.1"/>
    </source>
</evidence>
<dbReference type="EMBL" id="JAINUF010000002">
    <property type="protein sequence ID" value="KAJ8375887.1"/>
    <property type="molecule type" value="Genomic_DNA"/>
</dbReference>
<comment type="caution">
    <text evidence="1">The sequence shown here is derived from an EMBL/GenBank/DDBJ whole genome shotgun (WGS) entry which is preliminary data.</text>
</comment>
<keyword evidence="2" id="KW-1185">Reference proteome</keyword>
<evidence type="ECO:0000313" key="2">
    <source>
        <dbReference type="Proteomes" id="UP001152622"/>
    </source>
</evidence>
<proteinExistence type="predicted"/>
<sequence length="297" mass="33081">MDTLLAKLHRAVATQKRLANTGAILSLYLRHLSRGEQGGQGGIEVLEEIILVSSYLFSVIREQAEAAGRALSAFWEVRRHLLLYQSRLQQQDRDCLLRLQFPPLVEMPCQSCEKEYSGGSNLVQADLYGCLPERLGAIMSLSGQTAQWRQHTSTGRVASPPVQTGKRVVGVVPSLAACNTVATCFPVVAHAWGRRDNPPLGSDALAHQWPLGLLYPFPPFSVLQPLLRRVQMERVRFILAPLWPHMVWFLAIPPLLDETPWELPVRRDLLSQAGGSMFHPFPQGLQLCAWPLRGQGS</sequence>
<reference evidence="1" key="1">
    <citation type="journal article" date="2023" name="Science">
        <title>Genome structures resolve the early diversification of teleost fishes.</title>
        <authorList>
            <person name="Parey E."/>
            <person name="Louis A."/>
            <person name="Montfort J."/>
            <person name="Bouchez O."/>
            <person name="Roques C."/>
            <person name="Iampietro C."/>
            <person name="Lluch J."/>
            <person name="Castinel A."/>
            <person name="Donnadieu C."/>
            <person name="Desvignes T."/>
            <person name="Floi Bucao C."/>
            <person name="Jouanno E."/>
            <person name="Wen M."/>
            <person name="Mejri S."/>
            <person name="Dirks R."/>
            <person name="Jansen H."/>
            <person name="Henkel C."/>
            <person name="Chen W.J."/>
            <person name="Zahm M."/>
            <person name="Cabau C."/>
            <person name="Klopp C."/>
            <person name="Thompson A.W."/>
            <person name="Robinson-Rechavi M."/>
            <person name="Braasch I."/>
            <person name="Lecointre G."/>
            <person name="Bobe J."/>
            <person name="Postlethwait J.H."/>
            <person name="Berthelot C."/>
            <person name="Roest Crollius H."/>
            <person name="Guiguen Y."/>
        </authorList>
    </citation>
    <scope>NUCLEOTIDE SEQUENCE</scope>
    <source>
        <strain evidence="1">WJC10195</strain>
    </source>
</reference>
<dbReference type="OrthoDB" id="7756796at2759"/>
<organism evidence="1 2">
    <name type="scientific">Synaphobranchus kaupii</name>
    <name type="common">Kaup's arrowtooth eel</name>
    <dbReference type="NCBI Taxonomy" id="118154"/>
    <lineage>
        <taxon>Eukaryota</taxon>
        <taxon>Metazoa</taxon>
        <taxon>Chordata</taxon>
        <taxon>Craniata</taxon>
        <taxon>Vertebrata</taxon>
        <taxon>Euteleostomi</taxon>
        <taxon>Actinopterygii</taxon>
        <taxon>Neopterygii</taxon>
        <taxon>Teleostei</taxon>
        <taxon>Anguilliformes</taxon>
        <taxon>Synaphobranchidae</taxon>
        <taxon>Synaphobranchus</taxon>
    </lineage>
</organism>
<name>A0A9Q1JB43_SYNKA</name>
<gene>
    <name evidence="1" type="ORF">SKAU_G00064670</name>
</gene>
<dbReference type="Proteomes" id="UP001152622">
    <property type="component" value="Chromosome 2"/>
</dbReference>
<accession>A0A9Q1JB43</accession>
<dbReference type="AlphaFoldDB" id="A0A9Q1JB43"/>